<evidence type="ECO:0000256" key="2">
    <source>
        <dbReference type="ARBA" id="ARBA00023043"/>
    </source>
</evidence>
<feature type="compositionally biased region" description="Basic and acidic residues" evidence="4">
    <location>
        <begin position="166"/>
        <end position="177"/>
    </location>
</feature>
<dbReference type="InterPro" id="IPR050663">
    <property type="entry name" value="Ankyrin-SOCS_Box"/>
</dbReference>
<gene>
    <name evidence="5" type="ORF">A2008_07145</name>
</gene>
<evidence type="ECO:0000256" key="4">
    <source>
        <dbReference type="SAM" id="MobiDB-lite"/>
    </source>
</evidence>
<dbReference type="Proteomes" id="UP000178735">
    <property type="component" value="Unassembled WGS sequence"/>
</dbReference>
<proteinExistence type="predicted"/>
<keyword evidence="2 3" id="KW-0040">ANK repeat</keyword>
<feature type="repeat" description="ANK" evidence="3">
    <location>
        <begin position="72"/>
        <end position="104"/>
    </location>
</feature>
<dbReference type="GO" id="GO:0000976">
    <property type="term" value="F:transcription cis-regulatory region binding"/>
    <property type="evidence" value="ECO:0007669"/>
    <property type="project" value="TreeGrafter"/>
</dbReference>
<dbReference type="InterPro" id="IPR036770">
    <property type="entry name" value="Ankyrin_rpt-contain_sf"/>
</dbReference>
<evidence type="ECO:0000313" key="5">
    <source>
        <dbReference type="EMBL" id="OGM08412.1"/>
    </source>
</evidence>
<dbReference type="STRING" id="1817813.A2008_07145"/>
<comment type="caution">
    <text evidence="5">The sequence shown here is derived from an EMBL/GenBank/DDBJ whole genome shotgun (WGS) entry which is preliminary data.</text>
</comment>
<accession>A0A1F7X009</accession>
<reference evidence="5 6" key="1">
    <citation type="journal article" date="2016" name="Nat. Commun.">
        <title>Thousands of microbial genomes shed light on interconnected biogeochemical processes in an aquifer system.</title>
        <authorList>
            <person name="Anantharaman K."/>
            <person name="Brown C.T."/>
            <person name="Hug L.A."/>
            <person name="Sharon I."/>
            <person name="Castelle C.J."/>
            <person name="Probst A.J."/>
            <person name="Thomas B.C."/>
            <person name="Singh A."/>
            <person name="Wilkins M.J."/>
            <person name="Karaoz U."/>
            <person name="Brodie E.L."/>
            <person name="Williams K.H."/>
            <person name="Hubbard S.S."/>
            <person name="Banfield J.F."/>
        </authorList>
    </citation>
    <scope>NUCLEOTIDE SEQUENCE [LARGE SCALE GENOMIC DNA]</scope>
</reference>
<evidence type="ECO:0000256" key="1">
    <source>
        <dbReference type="ARBA" id="ARBA00022737"/>
    </source>
</evidence>
<evidence type="ECO:0000256" key="3">
    <source>
        <dbReference type="PROSITE-ProRule" id="PRU00023"/>
    </source>
</evidence>
<dbReference type="EMBL" id="MGFH01000014">
    <property type="protein sequence ID" value="OGM08412.1"/>
    <property type="molecule type" value="Genomic_DNA"/>
</dbReference>
<dbReference type="PANTHER" id="PTHR24193:SF121">
    <property type="entry name" value="ADA2A-CONTAINING COMPLEX COMPONENT 3, ISOFORM D"/>
    <property type="match status" value="1"/>
</dbReference>
<dbReference type="Gene3D" id="1.25.40.20">
    <property type="entry name" value="Ankyrin repeat-containing domain"/>
    <property type="match status" value="1"/>
</dbReference>
<dbReference type="GO" id="GO:0045944">
    <property type="term" value="P:positive regulation of transcription by RNA polymerase II"/>
    <property type="evidence" value="ECO:0007669"/>
    <property type="project" value="TreeGrafter"/>
</dbReference>
<organism evidence="5 6">
    <name type="scientific">Candidatus Wallbacteria bacterium GWC2_49_35</name>
    <dbReference type="NCBI Taxonomy" id="1817813"/>
    <lineage>
        <taxon>Bacteria</taxon>
        <taxon>Candidatus Walliibacteriota</taxon>
    </lineage>
</organism>
<dbReference type="PROSITE" id="PS50088">
    <property type="entry name" value="ANK_REPEAT"/>
    <property type="match status" value="2"/>
</dbReference>
<dbReference type="PANTHER" id="PTHR24193">
    <property type="entry name" value="ANKYRIN REPEAT PROTEIN"/>
    <property type="match status" value="1"/>
</dbReference>
<feature type="repeat" description="ANK" evidence="3">
    <location>
        <begin position="111"/>
        <end position="143"/>
    </location>
</feature>
<keyword evidence="1" id="KW-0677">Repeat</keyword>
<dbReference type="Pfam" id="PF12796">
    <property type="entry name" value="Ank_2"/>
    <property type="match status" value="2"/>
</dbReference>
<feature type="region of interest" description="Disordered" evidence="4">
    <location>
        <begin position="166"/>
        <end position="201"/>
    </location>
</feature>
<protein>
    <submittedName>
        <fullName evidence="5">Uncharacterized protein</fullName>
    </submittedName>
</protein>
<name>A0A1F7X009_9BACT</name>
<dbReference type="PROSITE" id="PS50297">
    <property type="entry name" value="ANK_REP_REGION"/>
    <property type="match status" value="2"/>
</dbReference>
<dbReference type="SUPFAM" id="SSF48403">
    <property type="entry name" value="Ankyrin repeat"/>
    <property type="match status" value="1"/>
</dbReference>
<dbReference type="AlphaFoldDB" id="A0A1F7X009"/>
<dbReference type="InterPro" id="IPR002110">
    <property type="entry name" value="Ankyrin_rpt"/>
</dbReference>
<dbReference type="SMART" id="SM00248">
    <property type="entry name" value="ANK"/>
    <property type="match status" value="4"/>
</dbReference>
<evidence type="ECO:0000313" key="6">
    <source>
        <dbReference type="Proteomes" id="UP000178735"/>
    </source>
</evidence>
<sequence length="504" mass="54621">MKGRENMVSVKRVSAVILISVIMIGTFAGSGFDAKVMADDENELFAAIESRNSTALEEVISRGVNIEVRSPNNCTPLMYAAATNNVQAAKILLEGGAEVDAKGFTSRDGTANSTALILAAETGSLEVAELLIQKGADVNYINSFNRTALFWAYKANKPDMIKLLESKGATKEGKTPDAEDSGNSKTGSGNAGGGPAKTSVKNDPVKAASAARIMACCSNMKTIEGACELYLMENGAPKDQLTITELITKKYLKKEPKCSLNKDSSYILTVKGYETVIKCPEHNKTLEEMIKTTDNLKKANMLPDINSAPAAPAPPAPDAKKSAVLKLFLEVFNKCTHDAAVTVQTTSNETKPPAKLTQYFYYRDPSNFRSDTHAAAQKVRMVISGAGSWFYSENDAKLTAIPPEKSAEIIAAMDIGSIVSNNIDLFELKESKDKNNNILIYILNKKTGFMNTYVIDRKLKVFKRLCTYPKKGVLGEDSVYGSYRFAKIDDKAFAVPKPKTGTAK</sequence>